<evidence type="ECO:0000313" key="1">
    <source>
        <dbReference type="EMBL" id="RGR75552.1"/>
    </source>
</evidence>
<dbReference type="AlphaFoldDB" id="A0A412G4D9"/>
<proteinExistence type="predicted"/>
<sequence length="218" mass="25113">MFKDDMDEIKRILKEGLLRNNGKYILLAMTALFLFLYNQKQERITPQLLSMEVFGCKNYIVSRKEADQDPKGRQTYRIGMSCQEAEKTSLVADAVLWVAEDEKWLQNQMLTEFKTAAEWDKESQSACDQGCLRLPDSVDTATLDSITNSPENLEQMQNGSAAELNAFQFPGLERSFFFIRQNERVMAVQLSQQMQLTEEEIEALLSLFTADLSFIQEY</sequence>
<organism evidence="1 2">
    <name type="scientific">Holdemania filiformis</name>
    <dbReference type="NCBI Taxonomy" id="61171"/>
    <lineage>
        <taxon>Bacteria</taxon>
        <taxon>Bacillati</taxon>
        <taxon>Bacillota</taxon>
        <taxon>Erysipelotrichia</taxon>
        <taxon>Erysipelotrichales</taxon>
        <taxon>Erysipelotrichaceae</taxon>
        <taxon>Holdemania</taxon>
    </lineage>
</organism>
<protein>
    <submittedName>
        <fullName evidence="1">Uncharacterized protein</fullName>
    </submittedName>
</protein>
<comment type="caution">
    <text evidence="1">The sequence shown here is derived from an EMBL/GenBank/DDBJ whole genome shotgun (WGS) entry which is preliminary data.</text>
</comment>
<dbReference type="Proteomes" id="UP000284178">
    <property type="component" value="Unassembled WGS sequence"/>
</dbReference>
<evidence type="ECO:0000313" key="2">
    <source>
        <dbReference type="Proteomes" id="UP000284178"/>
    </source>
</evidence>
<dbReference type="GeneID" id="83014717"/>
<name>A0A412G4D9_9FIRM</name>
<reference evidence="1 2" key="1">
    <citation type="submission" date="2018-08" db="EMBL/GenBank/DDBJ databases">
        <title>A genome reference for cultivated species of the human gut microbiota.</title>
        <authorList>
            <person name="Zou Y."/>
            <person name="Xue W."/>
            <person name="Luo G."/>
        </authorList>
    </citation>
    <scope>NUCLEOTIDE SEQUENCE [LARGE SCALE GENOMIC DNA]</scope>
    <source>
        <strain evidence="1 2">AF24-29</strain>
    </source>
</reference>
<dbReference type="EMBL" id="QRUP01000004">
    <property type="protein sequence ID" value="RGR75552.1"/>
    <property type="molecule type" value="Genomic_DNA"/>
</dbReference>
<keyword evidence="2" id="KW-1185">Reference proteome</keyword>
<gene>
    <name evidence="1" type="ORF">DWY25_04770</name>
</gene>
<accession>A0A412G4D9</accession>
<dbReference type="RefSeq" id="WP_117894282.1">
    <property type="nucleotide sequence ID" value="NZ_CABJCV010000004.1"/>
</dbReference>